<reference evidence="1 2" key="1">
    <citation type="journal article" date="2024" name="Science">
        <title>Giant polyketide synthase enzymes in the biosynthesis of giant marine polyether toxins.</title>
        <authorList>
            <person name="Fallon T.R."/>
            <person name="Shende V.V."/>
            <person name="Wierzbicki I.H."/>
            <person name="Pendleton A.L."/>
            <person name="Watervoot N.F."/>
            <person name="Auber R.P."/>
            <person name="Gonzalez D.J."/>
            <person name="Wisecaver J.H."/>
            <person name="Moore B.S."/>
        </authorList>
    </citation>
    <scope>NUCLEOTIDE SEQUENCE [LARGE SCALE GENOMIC DNA]</scope>
    <source>
        <strain evidence="1 2">12B1</strain>
    </source>
</reference>
<dbReference type="AlphaFoldDB" id="A0AB34IHE2"/>
<gene>
    <name evidence="1" type="ORF">AB1Y20_014021</name>
</gene>
<protein>
    <recommendedName>
        <fullName evidence="3">Glycosyltransferase family 92 protein</fullName>
    </recommendedName>
</protein>
<evidence type="ECO:0008006" key="3">
    <source>
        <dbReference type="Google" id="ProtNLM"/>
    </source>
</evidence>
<sequence>MAQRSFHTCAGSLPRQLPADGLASLHVLGCAVWHAPPLGALVAELVLAAEEQLPPQLPFFFRQSAAAAARLTLHLDGGWRCAPPTAGLHSLLVRCAMPHRTPPPPHLSLRAARAARAALFPLLRRDAAAEGGLMGCSGTRVYGRPAERVPLHAASLRAWASVGCKAMFAFAAEERSCAALRALGKPLVCEVHGSLARGRAYYAQPSRHALCLVYARASAAAFLALTDTDEFPSPLLPPLLRHAAARPELAGLRLFFDPDGACPPRYCPEDEADWRARCAGGRGKRNHWKPIVIPNRTSDVDVHQFTPIPPHVRKQVWKVCIYHRLAERGSMVRYDKQMGDPVSHRIDFSSLLV</sequence>
<comment type="caution">
    <text evidence="1">The sequence shown here is derived from an EMBL/GenBank/DDBJ whole genome shotgun (WGS) entry which is preliminary data.</text>
</comment>
<proteinExistence type="predicted"/>
<accession>A0AB34IHE2</accession>
<organism evidence="1 2">
    <name type="scientific">Prymnesium parvum</name>
    <name type="common">Toxic golden alga</name>
    <dbReference type="NCBI Taxonomy" id="97485"/>
    <lineage>
        <taxon>Eukaryota</taxon>
        <taxon>Haptista</taxon>
        <taxon>Haptophyta</taxon>
        <taxon>Prymnesiophyceae</taxon>
        <taxon>Prymnesiales</taxon>
        <taxon>Prymnesiaceae</taxon>
        <taxon>Prymnesium</taxon>
    </lineage>
</organism>
<evidence type="ECO:0000313" key="1">
    <source>
        <dbReference type="EMBL" id="KAL1498710.1"/>
    </source>
</evidence>
<dbReference type="EMBL" id="JBGBPQ010000027">
    <property type="protein sequence ID" value="KAL1498710.1"/>
    <property type="molecule type" value="Genomic_DNA"/>
</dbReference>
<dbReference type="Proteomes" id="UP001515480">
    <property type="component" value="Unassembled WGS sequence"/>
</dbReference>
<keyword evidence="2" id="KW-1185">Reference proteome</keyword>
<name>A0AB34IHE2_PRYPA</name>
<evidence type="ECO:0000313" key="2">
    <source>
        <dbReference type="Proteomes" id="UP001515480"/>
    </source>
</evidence>